<organism evidence="1 2">
    <name type="scientific">Protopolystoma xenopodis</name>
    <dbReference type="NCBI Taxonomy" id="117903"/>
    <lineage>
        <taxon>Eukaryota</taxon>
        <taxon>Metazoa</taxon>
        <taxon>Spiralia</taxon>
        <taxon>Lophotrochozoa</taxon>
        <taxon>Platyhelminthes</taxon>
        <taxon>Monogenea</taxon>
        <taxon>Polyopisthocotylea</taxon>
        <taxon>Polystomatidea</taxon>
        <taxon>Polystomatidae</taxon>
        <taxon>Protopolystoma</taxon>
    </lineage>
</organism>
<reference evidence="1" key="1">
    <citation type="submission" date="2018-11" db="EMBL/GenBank/DDBJ databases">
        <authorList>
            <consortium name="Pathogen Informatics"/>
        </authorList>
    </citation>
    <scope>NUCLEOTIDE SEQUENCE</scope>
</reference>
<sequence length="68" mass="8081">MSSSSDDVHCLMEESSSRFHLKRRRMSRRLRQPERRIKAKRLHYNGMHPSSSGELELRISSSCTFMRN</sequence>
<evidence type="ECO:0000313" key="1">
    <source>
        <dbReference type="EMBL" id="VEL13650.1"/>
    </source>
</evidence>
<comment type="caution">
    <text evidence="1">The sequence shown here is derived from an EMBL/GenBank/DDBJ whole genome shotgun (WGS) entry which is preliminary data.</text>
</comment>
<dbReference type="AlphaFoldDB" id="A0A448WJZ2"/>
<proteinExistence type="predicted"/>
<protein>
    <submittedName>
        <fullName evidence="1">Uncharacterized protein</fullName>
    </submittedName>
</protein>
<accession>A0A448WJZ2</accession>
<evidence type="ECO:0000313" key="2">
    <source>
        <dbReference type="Proteomes" id="UP000784294"/>
    </source>
</evidence>
<keyword evidence="2" id="KW-1185">Reference proteome</keyword>
<dbReference type="EMBL" id="CAAALY010018431">
    <property type="protein sequence ID" value="VEL13650.1"/>
    <property type="molecule type" value="Genomic_DNA"/>
</dbReference>
<dbReference type="Proteomes" id="UP000784294">
    <property type="component" value="Unassembled WGS sequence"/>
</dbReference>
<name>A0A448WJZ2_9PLAT</name>
<gene>
    <name evidence="1" type="ORF">PXEA_LOCUS7090</name>
</gene>